<protein>
    <recommendedName>
        <fullName evidence="2">Peptidase M16 C-terminal domain-containing protein</fullName>
    </recommendedName>
</protein>
<dbReference type="Gene3D" id="3.30.830.10">
    <property type="entry name" value="Metalloenzyme, LuxS/M16 peptidase-like"/>
    <property type="match status" value="2"/>
</dbReference>
<sequence length="288" mass="32957">MRPSNEILDENDDIKNILHEAAYTTLFPKHYLGRSILGTTTSLKQIKQKDVQDFYELYYKNQTPVIGIFTNKYLNLTEILSSKKPKKNSPKNCKVTLSPEKIQKIKIVKHRGARSAIGLYYRTVPITNSIKDIISLNILKNCLGNCWSSILVNELRTKKSLTYWVDATTFFSKDAGIFEITVQCETQQIENIFTVIKNNIKILLSGNLDNDVFKAAKEMHLTAVADEFSSLTYLLEEIIFRKTIGIPELDPNEYLKTAKKITKNDILEVASKFLLEENQLVVKVIETK</sequence>
<gene>
    <name evidence="3" type="ORF">CO173_04140</name>
</gene>
<accession>A0A2M7XDG6</accession>
<proteinExistence type="inferred from homology"/>
<name>A0A2M7XDG6_9BACT</name>
<dbReference type="EMBL" id="PFWT01000022">
    <property type="protein sequence ID" value="PJA45928.1"/>
    <property type="molecule type" value="Genomic_DNA"/>
</dbReference>
<dbReference type="InterPro" id="IPR050361">
    <property type="entry name" value="MPP/UQCRC_Complex"/>
</dbReference>
<dbReference type="SUPFAM" id="SSF63411">
    <property type="entry name" value="LuxS/MPP-like metallohydrolase"/>
    <property type="match status" value="2"/>
</dbReference>
<dbReference type="PANTHER" id="PTHR11851">
    <property type="entry name" value="METALLOPROTEASE"/>
    <property type="match status" value="1"/>
</dbReference>
<reference evidence="4" key="1">
    <citation type="submission" date="2017-09" db="EMBL/GenBank/DDBJ databases">
        <title>Depth-based differentiation of microbial function through sediment-hosted aquifers and enrichment of novel symbionts in the deep terrestrial subsurface.</title>
        <authorList>
            <person name="Probst A.J."/>
            <person name="Ladd B."/>
            <person name="Jarett J.K."/>
            <person name="Geller-Mcgrath D.E."/>
            <person name="Sieber C.M.K."/>
            <person name="Emerson J.B."/>
            <person name="Anantharaman K."/>
            <person name="Thomas B.C."/>
            <person name="Malmstrom R."/>
            <person name="Stieglmeier M."/>
            <person name="Klingl A."/>
            <person name="Woyke T."/>
            <person name="Ryan C.M."/>
            <person name="Banfield J.F."/>
        </authorList>
    </citation>
    <scope>NUCLEOTIDE SEQUENCE [LARGE SCALE GENOMIC DNA]</scope>
</reference>
<dbReference type="InterPro" id="IPR007863">
    <property type="entry name" value="Peptidase_M16_C"/>
</dbReference>
<dbReference type="Proteomes" id="UP000231263">
    <property type="component" value="Unassembled WGS sequence"/>
</dbReference>
<evidence type="ECO:0000256" key="1">
    <source>
        <dbReference type="ARBA" id="ARBA00007261"/>
    </source>
</evidence>
<feature type="domain" description="Peptidase M16 C-terminal" evidence="2">
    <location>
        <begin position="46"/>
        <end position="218"/>
    </location>
</feature>
<comment type="similarity">
    <text evidence="1">Belongs to the peptidase M16 family.</text>
</comment>
<dbReference type="Pfam" id="PF05193">
    <property type="entry name" value="Peptidase_M16_C"/>
    <property type="match status" value="1"/>
</dbReference>
<evidence type="ECO:0000259" key="2">
    <source>
        <dbReference type="Pfam" id="PF05193"/>
    </source>
</evidence>
<organism evidence="3 4">
    <name type="scientific">Candidatus Uhrbacteria bacterium CG_4_9_14_3_um_filter_41_35</name>
    <dbReference type="NCBI Taxonomy" id="1975034"/>
    <lineage>
        <taxon>Bacteria</taxon>
        <taxon>Candidatus Uhriibacteriota</taxon>
    </lineage>
</organism>
<dbReference type="GO" id="GO:0046872">
    <property type="term" value="F:metal ion binding"/>
    <property type="evidence" value="ECO:0007669"/>
    <property type="project" value="InterPro"/>
</dbReference>
<evidence type="ECO:0000313" key="3">
    <source>
        <dbReference type="EMBL" id="PJA45928.1"/>
    </source>
</evidence>
<dbReference type="AlphaFoldDB" id="A0A2M7XDG6"/>
<comment type="caution">
    <text evidence="3">The sequence shown here is derived from an EMBL/GenBank/DDBJ whole genome shotgun (WGS) entry which is preliminary data.</text>
</comment>
<dbReference type="InterPro" id="IPR011249">
    <property type="entry name" value="Metalloenz_LuxS/M16"/>
</dbReference>
<evidence type="ECO:0000313" key="4">
    <source>
        <dbReference type="Proteomes" id="UP000231263"/>
    </source>
</evidence>
<dbReference type="PANTHER" id="PTHR11851:SF49">
    <property type="entry name" value="MITOCHONDRIAL-PROCESSING PEPTIDASE SUBUNIT ALPHA"/>
    <property type="match status" value="1"/>
</dbReference>